<dbReference type="GO" id="GO:0008324">
    <property type="term" value="F:monoatomic cation transmembrane transporter activity"/>
    <property type="evidence" value="ECO:0007669"/>
    <property type="project" value="InterPro"/>
</dbReference>
<dbReference type="STRING" id="1120955.SAMN03080610_00117"/>
<dbReference type="Pfam" id="PF03600">
    <property type="entry name" value="CitMHS"/>
    <property type="match status" value="1"/>
</dbReference>
<proteinExistence type="predicted"/>
<keyword evidence="10" id="KW-1185">Reference proteome</keyword>
<accession>A0A1G5M4Y3</accession>
<evidence type="ECO:0000256" key="2">
    <source>
        <dbReference type="ARBA" id="ARBA00022448"/>
    </source>
</evidence>
<gene>
    <name evidence="9" type="ORF">SAMN03080610_00117</name>
</gene>
<feature type="transmembrane region" description="Helical" evidence="7">
    <location>
        <begin position="57"/>
        <end position="75"/>
    </location>
</feature>
<comment type="subcellular location">
    <subcellularLocation>
        <location evidence="1">Membrane</location>
        <topology evidence="1">Multi-pass membrane protein</topology>
    </subcellularLocation>
</comment>
<protein>
    <submittedName>
        <fullName evidence="9">Di-and tricarboxylate transporter</fullName>
    </submittedName>
</protein>
<keyword evidence="5 7" id="KW-1133">Transmembrane helix</keyword>
<feature type="transmembrane region" description="Helical" evidence="7">
    <location>
        <begin position="506"/>
        <end position="539"/>
    </location>
</feature>
<dbReference type="EMBL" id="FMVW01000001">
    <property type="protein sequence ID" value="SCZ20225.1"/>
    <property type="molecule type" value="Genomic_DNA"/>
</dbReference>
<dbReference type="PANTHER" id="PTHR43652:SF1">
    <property type="entry name" value="RESPONSE REGULATOR"/>
    <property type="match status" value="1"/>
</dbReference>
<sequence length="608" mass="64222">MTIDLALVLALLGAAIVMFVANRPRMDAVAVIMMVALPFTGVLTVSEALSGLSNPNVVLIAALFIIGEGLVRTGIAQRLGERIVARAGGNEARLIVLLMVTVGLVGSVMSSTGVVALFIPVVLRVARSADLAPGRLMMPLSVAGLISGMMTLVATPPNLIVHSELLRQGFEGFGFFAITPFGVPLLVLAIVYMLFARRLLPGKPKKAGGVVRPHLSDWVEEYGLAEREGRLRIEAGSSLIGHRLKDLDLRSTSGVNVIAIERGRGFARHLIRPLAQTELHEGDILFLDVFVPTIDIDDVCQRFGLSRLPLSGAYFTDRSQEIGMAEMMVPVESSLIGRTVVEARFRSETDLAVVGLKRGRKAVTTSILDEPLKLGDTLLVFGPWRAIRALQAEGSDTIVLNLPAELDDALPAPGRAPYALGALALLVGLMVSGVVPNVQAALIACLVMGLFGCVDMTSAYRSIHWQSLVLIVGMLPFSLALQKTGGVDLAADALLSVVGDAGPRAVLVGIFIVTAAFSLFISNTATAVLMAPVAVAVAAELHASPYPFAMTVALAASSAFMTPVSSPVNTLVIGPGDYTFMDFVRVGVPFAAISLIATVTLVPWLLPF</sequence>
<evidence type="ECO:0000256" key="1">
    <source>
        <dbReference type="ARBA" id="ARBA00004141"/>
    </source>
</evidence>
<dbReference type="PANTHER" id="PTHR43652">
    <property type="entry name" value="BASIC AMINO ACID ANTIPORTER YFCC-RELATED"/>
    <property type="match status" value="1"/>
</dbReference>
<feature type="domain" description="RCK C-terminal" evidence="8">
    <location>
        <begin position="312"/>
        <end position="396"/>
    </location>
</feature>
<dbReference type="PROSITE" id="PS51202">
    <property type="entry name" value="RCK_C"/>
    <property type="match status" value="2"/>
</dbReference>
<dbReference type="Pfam" id="PF02080">
    <property type="entry name" value="TrkA_C"/>
    <property type="match status" value="2"/>
</dbReference>
<evidence type="ECO:0000313" key="10">
    <source>
        <dbReference type="Proteomes" id="UP000199347"/>
    </source>
</evidence>
<feature type="transmembrane region" description="Helical" evidence="7">
    <location>
        <begin position="173"/>
        <end position="195"/>
    </location>
</feature>
<dbReference type="AlphaFoldDB" id="A0A1G5M4Y3"/>
<dbReference type="InterPro" id="IPR004680">
    <property type="entry name" value="Cit_transptr-like_dom"/>
</dbReference>
<dbReference type="InterPro" id="IPR051679">
    <property type="entry name" value="DASS-Related_Transporters"/>
</dbReference>
<dbReference type="RefSeq" id="WP_092808960.1">
    <property type="nucleotide sequence ID" value="NZ_FMVW01000001.1"/>
</dbReference>
<evidence type="ECO:0000256" key="7">
    <source>
        <dbReference type="SAM" id="Phobius"/>
    </source>
</evidence>
<keyword evidence="6 7" id="KW-0472">Membrane</keyword>
<dbReference type="InterPro" id="IPR006037">
    <property type="entry name" value="RCK_C"/>
</dbReference>
<dbReference type="PROSITE" id="PS01271">
    <property type="entry name" value="NA_SULFATE"/>
    <property type="match status" value="1"/>
</dbReference>
<dbReference type="InterPro" id="IPR036721">
    <property type="entry name" value="RCK_C_sf"/>
</dbReference>
<reference evidence="9 10" key="1">
    <citation type="submission" date="2016-10" db="EMBL/GenBank/DDBJ databases">
        <authorList>
            <person name="de Groot N.N."/>
        </authorList>
    </citation>
    <scope>NUCLEOTIDE SEQUENCE [LARGE SCALE GENOMIC DNA]</scope>
    <source>
        <strain evidence="9 10">DSM 2698</strain>
    </source>
</reference>
<feature type="transmembrane region" description="Helical" evidence="7">
    <location>
        <begin position="546"/>
        <end position="566"/>
    </location>
</feature>
<dbReference type="Gene3D" id="3.30.70.1450">
    <property type="entry name" value="Regulator of K+ conductance, C-terminal domain"/>
    <property type="match status" value="2"/>
</dbReference>
<evidence type="ECO:0000259" key="8">
    <source>
        <dbReference type="PROSITE" id="PS51202"/>
    </source>
</evidence>
<dbReference type="SUPFAM" id="SSF116726">
    <property type="entry name" value="TrkA C-terminal domain-like"/>
    <property type="match status" value="2"/>
</dbReference>
<name>A0A1G5M4Y3_AFIMA</name>
<keyword evidence="2" id="KW-0813">Transport</keyword>
<feature type="transmembrane region" description="Helical" evidence="7">
    <location>
        <begin position="467"/>
        <end position="486"/>
    </location>
</feature>
<feature type="transmembrane region" description="Helical" evidence="7">
    <location>
        <begin position="5"/>
        <end position="22"/>
    </location>
</feature>
<dbReference type="GO" id="GO:0005886">
    <property type="term" value="C:plasma membrane"/>
    <property type="evidence" value="ECO:0007669"/>
    <property type="project" value="TreeGrafter"/>
</dbReference>
<evidence type="ECO:0000256" key="3">
    <source>
        <dbReference type="ARBA" id="ARBA00022692"/>
    </source>
</evidence>
<dbReference type="GO" id="GO:0006813">
    <property type="term" value="P:potassium ion transport"/>
    <property type="evidence" value="ECO:0007669"/>
    <property type="project" value="InterPro"/>
</dbReference>
<evidence type="ECO:0000256" key="4">
    <source>
        <dbReference type="ARBA" id="ARBA00022737"/>
    </source>
</evidence>
<feature type="transmembrane region" description="Helical" evidence="7">
    <location>
        <begin position="135"/>
        <end position="153"/>
    </location>
</feature>
<evidence type="ECO:0000256" key="6">
    <source>
        <dbReference type="ARBA" id="ARBA00023136"/>
    </source>
</evidence>
<dbReference type="OrthoDB" id="9809303at2"/>
<feature type="transmembrane region" description="Helical" evidence="7">
    <location>
        <begin position="586"/>
        <end position="606"/>
    </location>
</feature>
<dbReference type="Proteomes" id="UP000199347">
    <property type="component" value="Unassembled WGS sequence"/>
</dbReference>
<organism evidence="9 10">
    <name type="scientific">Afifella marina DSM 2698</name>
    <dbReference type="NCBI Taxonomy" id="1120955"/>
    <lineage>
        <taxon>Bacteria</taxon>
        <taxon>Pseudomonadati</taxon>
        <taxon>Pseudomonadota</taxon>
        <taxon>Alphaproteobacteria</taxon>
        <taxon>Hyphomicrobiales</taxon>
        <taxon>Afifellaceae</taxon>
        <taxon>Afifella</taxon>
    </lineage>
</organism>
<evidence type="ECO:0000313" key="9">
    <source>
        <dbReference type="EMBL" id="SCZ20225.1"/>
    </source>
</evidence>
<evidence type="ECO:0000256" key="5">
    <source>
        <dbReference type="ARBA" id="ARBA00022989"/>
    </source>
</evidence>
<feature type="transmembrane region" description="Helical" evidence="7">
    <location>
        <begin position="28"/>
        <end position="45"/>
    </location>
</feature>
<feature type="domain" description="RCK C-terminal" evidence="8">
    <location>
        <begin position="216"/>
        <end position="305"/>
    </location>
</feature>
<keyword evidence="4" id="KW-0677">Repeat</keyword>
<feature type="transmembrane region" description="Helical" evidence="7">
    <location>
        <begin position="95"/>
        <end position="123"/>
    </location>
</feature>
<dbReference type="InterPro" id="IPR031312">
    <property type="entry name" value="Na/sul_symport_CS"/>
</dbReference>
<keyword evidence="3 7" id="KW-0812">Transmembrane</keyword>